<gene>
    <name evidence="8" type="ORF">DK849_00670</name>
</gene>
<keyword evidence="4 7" id="KW-0812">Transmembrane</keyword>
<reference evidence="9" key="1">
    <citation type="submission" date="2018-06" db="EMBL/GenBank/DDBJ databases">
        <title>Complete genome sequences of Mycoplasma anatis, M. anseris and M. cloacale type strains.</title>
        <authorList>
            <person name="Grozner D."/>
            <person name="Forro B."/>
            <person name="Sulyok K.M."/>
            <person name="Marton S."/>
            <person name="Kreizinger Z."/>
            <person name="Banyai K."/>
            <person name="Gyuranecz M."/>
        </authorList>
    </citation>
    <scope>NUCLEOTIDE SEQUENCE [LARGE SCALE GENOMIC DNA]</scope>
    <source>
        <strain evidence="9">NCTC 10199</strain>
    </source>
</reference>
<evidence type="ECO:0000313" key="8">
    <source>
        <dbReference type="EMBL" id="AWX42599.1"/>
    </source>
</evidence>
<feature type="transmembrane region" description="Helical" evidence="7">
    <location>
        <begin position="129"/>
        <end position="155"/>
    </location>
</feature>
<dbReference type="InterPro" id="IPR000515">
    <property type="entry name" value="MetI-like"/>
</dbReference>
<dbReference type="GO" id="GO:0055085">
    <property type="term" value="P:transmembrane transport"/>
    <property type="evidence" value="ECO:0007669"/>
    <property type="project" value="InterPro"/>
</dbReference>
<evidence type="ECO:0000256" key="2">
    <source>
        <dbReference type="ARBA" id="ARBA00022448"/>
    </source>
</evidence>
<comment type="similarity">
    <text evidence="7">Belongs to the binding-protein-dependent transport system permease family.</text>
</comment>
<feature type="transmembrane region" description="Helical" evidence="7">
    <location>
        <begin position="12"/>
        <end position="34"/>
    </location>
</feature>
<keyword evidence="2 7" id="KW-0813">Transport</keyword>
<feature type="transmembrane region" description="Helical" evidence="7">
    <location>
        <begin position="167"/>
        <end position="187"/>
    </location>
</feature>
<evidence type="ECO:0000256" key="7">
    <source>
        <dbReference type="RuleBase" id="RU363032"/>
    </source>
</evidence>
<comment type="subcellular location">
    <subcellularLocation>
        <location evidence="1 7">Cell membrane</location>
        <topology evidence="1 7">Multi-pass membrane protein</topology>
    </subcellularLocation>
</comment>
<dbReference type="CDD" id="cd06261">
    <property type="entry name" value="TM_PBP2"/>
    <property type="match status" value="1"/>
</dbReference>
<sequence length="322" mass="37116">MKEKITKYLIKTLIFWMLYFVILTFIFFLINLLLSTTIKQNFTVYSQIDSNVFVRYSHYIKSLFSGSLGQIYSYNVSASKGILHLYFNYFKWTFLFTIITFTISILIGNLLGIYLGFHFNKTNDFIINGILGVFAAIPVIIISILALSTSIFVGYPSQFINQPLLDLISLIVPCTILSFFTISIFAAKARKTTKEVISSEYYNFAKSLGFNKSQLFSRVIFKQLLISELQLVIPIYLMLMTISIAIERIFSIPGSSVFLTFAFKNAELNLVLFIFGFNLSILMLSKFIIDIILNVINPEQAKEKNYFVFMFPRKKVKPWTTK</sequence>
<dbReference type="Gene3D" id="1.10.3720.10">
    <property type="entry name" value="MetI-like"/>
    <property type="match status" value="1"/>
</dbReference>
<dbReference type="OrthoDB" id="398315at2"/>
<protein>
    <submittedName>
        <fullName evidence="8">ABC transporter permease</fullName>
    </submittedName>
</protein>
<dbReference type="PANTHER" id="PTHR30465">
    <property type="entry name" value="INNER MEMBRANE ABC TRANSPORTER"/>
    <property type="match status" value="1"/>
</dbReference>
<dbReference type="SUPFAM" id="SSF161098">
    <property type="entry name" value="MetI-like"/>
    <property type="match status" value="1"/>
</dbReference>
<evidence type="ECO:0000256" key="6">
    <source>
        <dbReference type="ARBA" id="ARBA00023136"/>
    </source>
</evidence>
<evidence type="ECO:0000256" key="5">
    <source>
        <dbReference type="ARBA" id="ARBA00022989"/>
    </source>
</evidence>
<feature type="transmembrane region" description="Helical" evidence="7">
    <location>
        <begin position="92"/>
        <end position="117"/>
    </location>
</feature>
<dbReference type="PANTHER" id="PTHR30465:SF0">
    <property type="entry name" value="OLIGOPEPTIDE TRANSPORT SYSTEM PERMEASE PROTEIN APPB"/>
    <property type="match status" value="1"/>
</dbReference>
<keyword evidence="6 7" id="KW-0472">Membrane</keyword>
<evidence type="ECO:0000256" key="1">
    <source>
        <dbReference type="ARBA" id="ARBA00004651"/>
    </source>
</evidence>
<organism evidence="8 9">
    <name type="scientific">Metamycoplasma cloacale</name>
    <dbReference type="NCBI Taxonomy" id="92401"/>
    <lineage>
        <taxon>Bacteria</taxon>
        <taxon>Bacillati</taxon>
        <taxon>Mycoplasmatota</taxon>
        <taxon>Mycoplasmoidales</taxon>
        <taxon>Metamycoplasmataceae</taxon>
        <taxon>Metamycoplasma</taxon>
    </lineage>
</organism>
<feature type="transmembrane region" description="Helical" evidence="7">
    <location>
        <begin position="270"/>
        <end position="296"/>
    </location>
</feature>
<dbReference type="KEGG" id="mclo:DK849_00670"/>
<dbReference type="GO" id="GO:0005886">
    <property type="term" value="C:plasma membrane"/>
    <property type="evidence" value="ECO:0007669"/>
    <property type="project" value="UniProtKB-SubCell"/>
</dbReference>
<dbReference type="AlphaFoldDB" id="A0A2Z4LLF8"/>
<name>A0A2Z4LLF8_9BACT</name>
<keyword evidence="5 7" id="KW-1133">Transmembrane helix</keyword>
<evidence type="ECO:0000256" key="3">
    <source>
        <dbReference type="ARBA" id="ARBA00022475"/>
    </source>
</evidence>
<accession>A0A2Z4LLF8</accession>
<dbReference type="RefSeq" id="WP_029330001.1">
    <property type="nucleotide sequence ID" value="NZ_CP030103.1"/>
</dbReference>
<proteinExistence type="inferred from homology"/>
<dbReference type="InterPro" id="IPR035906">
    <property type="entry name" value="MetI-like_sf"/>
</dbReference>
<dbReference type="PROSITE" id="PS50928">
    <property type="entry name" value="ABC_TM1"/>
    <property type="match status" value="1"/>
</dbReference>
<keyword evidence="9" id="KW-1185">Reference proteome</keyword>
<feature type="transmembrane region" description="Helical" evidence="7">
    <location>
        <begin position="231"/>
        <end position="250"/>
    </location>
</feature>
<dbReference type="Proteomes" id="UP000249865">
    <property type="component" value="Chromosome"/>
</dbReference>
<keyword evidence="3" id="KW-1003">Cell membrane</keyword>
<evidence type="ECO:0000256" key="4">
    <source>
        <dbReference type="ARBA" id="ARBA00022692"/>
    </source>
</evidence>
<dbReference type="Pfam" id="PF00528">
    <property type="entry name" value="BPD_transp_1"/>
    <property type="match status" value="1"/>
</dbReference>
<evidence type="ECO:0000313" key="9">
    <source>
        <dbReference type="Proteomes" id="UP000249865"/>
    </source>
</evidence>
<dbReference type="EMBL" id="CP030103">
    <property type="protein sequence ID" value="AWX42599.1"/>
    <property type="molecule type" value="Genomic_DNA"/>
</dbReference>